<protein>
    <recommendedName>
        <fullName evidence="6">C2H2-type domain-containing protein</fullName>
    </recommendedName>
</protein>
<dbReference type="SUPFAM" id="SSF57667">
    <property type="entry name" value="beta-beta-alpha zinc fingers"/>
    <property type="match status" value="1"/>
</dbReference>
<proteinExistence type="predicted"/>
<reference evidence="7 8" key="1">
    <citation type="submission" date="2016-05" db="EMBL/GenBank/DDBJ databases">
        <title>Genome sequencing reveals origins of a unique bacterial endosymbiosis in the earliest lineages of terrestrial Fungi.</title>
        <authorList>
            <consortium name="DOE Joint Genome Institute"/>
            <person name="Uehling J."/>
            <person name="Gryganskyi A."/>
            <person name="Hameed K."/>
            <person name="Tschaplinski T."/>
            <person name="Misztal P."/>
            <person name="Wu S."/>
            <person name="Desiro A."/>
            <person name="Vande Pol N."/>
            <person name="Du Z.-Y."/>
            <person name="Zienkiewicz A."/>
            <person name="Zienkiewicz K."/>
            <person name="Morin E."/>
            <person name="Tisserant E."/>
            <person name="Splivallo R."/>
            <person name="Hainaut M."/>
            <person name="Henrissat B."/>
            <person name="Ohm R."/>
            <person name="Kuo A."/>
            <person name="Yan J."/>
            <person name="Lipzen A."/>
            <person name="Nolan M."/>
            <person name="Labutti K."/>
            <person name="Barry K."/>
            <person name="Goldstein A."/>
            <person name="Labbe J."/>
            <person name="Schadt C."/>
            <person name="Tuskan G."/>
            <person name="Grigoriev I."/>
            <person name="Martin F."/>
            <person name="Vilgalys R."/>
            <person name="Bonito G."/>
        </authorList>
    </citation>
    <scope>NUCLEOTIDE SEQUENCE [LARGE SCALE GENOMIC DNA]</scope>
    <source>
        <strain evidence="7 8">AG-77</strain>
    </source>
</reference>
<dbReference type="GO" id="GO:0000978">
    <property type="term" value="F:RNA polymerase II cis-regulatory region sequence-specific DNA binding"/>
    <property type="evidence" value="ECO:0007669"/>
    <property type="project" value="TreeGrafter"/>
</dbReference>
<feature type="domain" description="C2H2-type" evidence="6">
    <location>
        <begin position="20"/>
        <end position="49"/>
    </location>
</feature>
<keyword evidence="4" id="KW-0862">Zinc</keyword>
<dbReference type="GO" id="GO:0008270">
    <property type="term" value="F:zinc ion binding"/>
    <property type="evidence" value="ECO:0007669"/>
    <property type="project" value="UniProtKB-KW"/>
</dbReference>
<accession>A0A197K9Z7</accession>
<feature type="domain" description="C2H2-type" evidence="6">
    <location>
        <begin position="50"/>
        <end position="79"/>
    </location>
</feature>
<evidence type="ECO:0000313" key="8">
    <source>
        <dbReference type="Proteomes" id="UP000078512"/>
    </source>
</evidence>
<dbReference type="PANTHER" id="PTHR19818:SF139">
    <property type="entry name" value="PAIR-RULE PROTEIN ODD-PAIRED"/>
    <property type="match status" value="1"/>
</dbReference>
<feature type="non-terminal residue" evidence="7">
    <location>
        <position position="85"/>
    </location>
</feature>
<sequence>MHGILKSIVLNLYLGSLDRFRCSWPRCGKEFTVASRLTTHFRIHSGKPPYLCGYKDCQKAFHTSSSLSHHRVVHTDQGLRPYVCR</sequence>
<dbReference type="SMART" id="SM00355">
    <property type="entry name" value="ZnF_C2H2"/>
    <property type="match status" value="2"/>
</dbReference>
<evidence type="ECO:0000256" key="5">
    <source>
        <dbReference type="PROSITE-ProRule" id="PRU00042"/>
    </source>
</evidence>
<dbReference type="Proteomes" id="UP000078512">
    <property type="component" value="Unassembled WGS sequence"/>
</dbReference>
<gene>
    <name evidence="7" type="ORF">K457DRAFT_68017</name>
</gene>
<keyword evidence="1" id="KW-0479">Metal-binding</keyword>
<evidence type="ECO:0000256" key="1">
    <source>
        <dbReference type="ARBA" id="ARBA00022723"/>
    </source>
</evidence>
<dbReference type="GO" id="GO:0005634">
    <property type="term" value="C:nucleus"/>
    <property type="evidence" value="ECO:0007669"/>
    <property type="project" value="TreeGrafter"/>
</dbReference>
<dbReference type="PROSITE" id="PS00028">
    <property type="entry name" value="ZINC_FINGER_C2H2_1"/>
    <property type="match status" value="2"/>
</dbReference>
<dbReference type="EMBL" id="KV442018">
    <property type="protein sequence ID" value="OAQ34315.1"/>
    <property type="molecule type" value="Genomic_DNA"/>
</dbReference>
<dbReference type="AlphaFoldDB" id="A0A197K9Z7"/>
<dbReference type="InterPro" id="IPR050329">
    <property type="entry name" value="GLI_C2H2-zinc-finger"/>
</dbReference>
<dbReference type="InterPro" id="IPR013087">
    <property type="entry name" value="Znf_C2H2_type"/>
</dbReference>
<dbReference type="GO" id="GO:0000981">
    <property type="term" value="F:DNA-binding transcription factor activity, RNA polymerase II-specific"/>
    <property type="evidence" value="ECO:0007669"/>
    <property type="project" value="UniProtKB-ARBA"/>
</dbReference>
<keyword evidence="3 5" id="KW-0863">Zinc-finger</keyword>
<evidence type="ECO:0000256" key="2">
    <source>
        <dbReference type="ARBA" id="ARBA00022737"/>
    </source>
</evidence>
<evidence type="ECO:0000256" key="3">
    <source>
        <dbReference type="ARBA" id="ARBA00022771"/>
    </source>
</evidence>
<evidence type="ECO:0000259" key="6">
    <source>
        <dbReference type="PROSITE" id="PS50157"/>
    </source>
</evidence>
<dbReference type="FunFam" id="3.30.160.60:FF:000072">
    <property type="entry name" value="zinc finger protein 143 isoform X1"/>
    <property type="match status" value="1"/>
</dbReference>
<evidence type="ECO:0000256" key="4">
    <source>
        <dbReference type="ARBA" id="ARBA00022833"/>
    </source>
</evidence>
<organism evidence="7 8">
    <name type="scientific">Linnemannia elongata AG-77</name>
    <dbReference type="NCBI Taxonomy" id="1314771"/>
    <lineage>
        <taxon>Eukaryota</taxon>
        <taxon>Fungi</taxon>
        <taxon>Fungi incertae sedis</taxon>
        <taxon>Mucoromycota</taxon>
        <taxon>Mortierellomycotina</taxon>
        <taxon>Mortierellomycetes</taxon>
        <taxon>Mortierellales</taxon>
        <taxon>Mortierellaceae</taxon>
        <taxon>Linnemannia</taxon>
    </lineage>
</organism>
<keyword evidence="2" id="KW-0677">Repeat</keyword>
<dbReference type="OrthoDB" id="654211at2759"/>
<name>A0A197K9Z7_9FUNG</name>
<dbReference type="Gene3D" id="3.30.160.60">
    <property type="entry name" value="Classic Zinc Finger"/>
    <property type="match status" value="2"/>
</dbReference>
<dbReference type="GO" id="GO:0045944">
    <property type="term" value="P:positive regulation of transcription by RNA polymerase II"/>
    <property type="evidence" value="ECO:0007669"/>
    <property type="project" value="UniProtKB-ARBA"/>
</dbReference>
<dbReference type="PROSITE" id="PS50157">
    <property type="entry name" value="ZINC_FINGER_C2H2_2"/>
    <property type="match status" value="2"/>
</dbReference>
<evidence type="ECO:0000313" key="7">
    <source>
        <dbReference type="EMBL" id="OAQ34315.1"/>
    </source>
</evidence>
<dbReference type="InterPro" id="IPR036236">
    <property type="entry name" value="Znf_C2H2_sf"/>
</dbReference>
<dbReference type="STRING" id="1314771.A0A197K9Z7"/>
<dbReference type="Pfam" id="PF00096">
    <property type="entry name" value="zf-C2H2"/>
    <property type="match status" value="1"/>
</dbReference>
<dbReference type="PANTHER" id="PTHR19818">
    <property type="entry name" value="ZINC FINGER PROTEIN ZIC AND GLI"/>
    <property type="match status" value="1"/>
</dbReference>
<keyword evidence="8" id="KW-1185">Reference proteome</keyword>